<dbReference type="SUPFAM" id="SSF56519">
    <property type="entry name" value="Penicillin binding protein dimerisation domain"/>
    <property type="match status" value="1"/>
</dbReference>
<evidence type="ECO:0000256" key="9">
    <source>
        <dbReference type="ARBA" id="ARBA00023316"/>
    </source>
</evidence>
<dbReference type="Gene3D" id="3.40.710.10">
    <property type="entry name" value="DD-peptidase/beta-lactamase superfamily"/>
    <property type="match status" value="1"/>
</dbReference>
<evidence type="ECO:0000256" key="2">
    <source>
        <dbReference type="ARBA" id="ARBA00004236"/>
    </source>
</evidence>
<evidence type="ECO:0000256" key="6">
    <source>
        <dbReference type="ARBA" id="ARBA00022984"/>
    </source>
</evidence>
<evidence type="ECO:0000256" key="8">
    <source>
        <dbReference type="ARBA" id="ARBA00023136"/>
    </source>
</evidence>
<dbReference type="InterPro" id="IPR036138">
    <property type="entry name" value="PBP_dimer_sf"/>
</dbReference>
<dbReference type="InterPro" id="IPR012338">
    <property type="entry name" value="Beta-lactam/transpept-like"/>
</dbReference>
<dbReference type="InterPro" id="IPR001460">
    <property type="entry name" value="PCN-bd_Tpept"/>
</dbReference>
<dbReference type="AlphaFoldDB" id="A0A644V503"/>
<dbReference type="SUPFAM" id="SSF56601">
    <property type="entry name" value="beta-lactamase/transpeptidase-like"/>
    <property type="match status" value="1"/>
</dbReference>
<dbReference type="Gene3D" id="3.90.1310.10">
    <property type="entry name" value="Penicillin-binding protein 2a (Domain 2)"/>
    <property type="match status" value="1"/>
</dbReference>
<keyword evidence="5" id="KW-0133">Cell shape</keyword>
<dbReference type="Pfam" id="PF03717">
    <property type="entry name" value="PBP_dimer"/>
    <property type="match status" value="1"/>
</dbReference>
<keyword evidence="3" id="KW-1003">Cell membrane</keyword>
<dbReference type="EMBL" id="VSSQ01000221">
    <property type="protein sequence ID" value="MPL86418.1"/>
    <property type="molecule type" value="Genomic_DNA"/>
</dbReference>
<evidence type="ECO:0000256" key="7">
    <source>
        <dbReference type="ARBA" id="ARBA00022989"/>
    </source>
</evidence>
<dbReference type="GO" id="GO:0008658">
    <property type="term" value="F:penicillin binding"/>
    <property type="evidence" value="ECO:0007669"/>
    <property type="project" value="InterPro"/>
</dbReference>
<keyword evidence="9" id="KW-0961">Cell wall biogenesis/degradation</keyword>
<feature type="domain" description="Penicillin-binding protein dimerisation" evidence="12">
    <location>
        <begin position="52"/>
        <end position="217"/>
    </location>
</feature>
<protein>
    <submittedName>
        <fullName evidence="13">Peptidoglycan D,D-transpeptidase MrdA</fullName>
        <ecNumber evidence="13">3.4.16.4</ecNumber>
    </submittedName>
</protein>
<keyword evidence="13" id="KW-0378">Hydrolase</keyword>
<dbReference type="EC" id="3.4.16.4" evidence="13"/>
<dbReference type="GO" id="GO:0009002">
    <property type="term" value="F:serine-type D-Ala-D-Ala carboxypeptidase activity"/>
    <property type="evidence" value="ECO:0007669"/>
    <property type="project" value="UniProtKB-EC"/>
</dbReference>
<evidence type="ECO:0000256" key="3">
    <source>
        <dbReference type="ARBA" id="ARBA00022475"/>
    </source>
</evidence>
<dbReference type="GO" id="GO:0071555">
    <property type="term" value="P:cell wall organization"/>
    <property type="evidence" value="ECO:0007669"/>
    <property type="project" value="UniProtKB-KW"/>
</dbReference>
<keyword evidence="13" id="KW-0645">Protease</keyword>
<evidence type="ECO:0000313" key="13">
    <source>
        <dbReference type="EMBL" id="MPL86418.1"/>
    </source>
</evidence>
<accession>A0A644V503</accession>
<dbReference type="PANTHER" id="PTHR30627:SF2">
    <property type="entry name" value="PEPTIDOGLYCAN D,D-TRANSPEPTIDASE MRDA"/>
    <property type="match status" value="1"/>
</dbReference>
<sequence length="611" mass="67777">MGVELKDKRSILIVGLIVVAVVMILQLFNLQILDEQYKITASNNAFRYDVRYPARGIIYDRNGKILVGNATAYDIMITPYEVKELDTADLCEIFDLNLEDIRKTLADYRKNRRRIGYQSLPFVKQITPEQYSIFLEKSYKFTGFSAIPRTIRTYPYNACGNLLGYITEVDTAFIRKNPEYRRGDYVGKTGIEQSYEGFLKGEKGYNIFLRDVHNKVKSSFSEGKYDKEAIPGKNITSSIDAELQQYVESLMQNKIGSVVAIEPSTGEILTLVSSPGLEVSKLASISKYYNEIVNDPLKPMFNRAVMSPYPPGSVFKLVNGLIALQEGVIDTTTTYPCNMGYKVGRGIACHAHPSPTNLTTSIMMSCNAYYANAFRLTIDNPKYSSVTDAFIKWREYVQSFGFGVKLGSDLPGEQGGVLPSTEGYNKIHGLNRWKSLSIISLSIGQGELGTTPLHLANLAATIANRGYYHTPHIIKGAEDTTLQTDFSERHYTLVDTTNFKKIIHGMYLAVNAPPGSGATASRVAVPGLDICGKTGTAQNPHGKDHSVFICFAPRENPKIAVAAYIENSGFGGTWAAPIASLLVERYLKGVVERKDLEAHIISSNLIQNNKR</sequence>
<keyword evidence="8 10" id="KW-0472">Membrane</keyword>
<dbReference type="GO" id="GO:0005886">
    <property type="term" value="C:plasma membrane"/>
    <property type="evidence" value="ECO:0007669"/>
    <property type="project" value="UniProtKB-SubCell"/>
</dbReference>
<evidence type="ECO:0000256" key="1">
    <source>
        <dbReference type="ARBA" id="ARBA00004167"/>
    </source>
</evidence>
<gene>
    <name evidence="13" type="primary">mrdA_10</name>
    <name evidence="13" type="ORF">SDC9_32398</name>
</gene>
<feature type="domain" description="Penicillin-binding protein transpeptidase" evidence="11">
    <location>
        <begin position="256"/>
        <end position="580"/>
    </location>
</feature>
<name>A0A644V503_9ZZZZ</name>
<comment type="subcellular location">
    <subcellularLocation>
        <location evidence="2">Cell membrane</location>
    </subcellularLocation>
    <subcellularLocation>
        <location evidence="1">Membrane</location>
        <topology evidence="1">Single-pass membrane protein</topology>
    </subcellularLocation>
</comment>
<dbReference type="GO" id="GO:0009252">
    <property type="term" value="P:peptidoglycan biosynthetic process"/>
    <property type="evidence" value="ECO:0007669"/>
    <property type="project" value="UniProtKB-KW"/>
</dbReference>
<dbReference type="Pfam" id="PF00905">
    <property type="entry name" value="Transpeptidase"/>
    <property type="match status" value="1"/>
</dbReference>
<evidence type="ECO:0000256" key="4">
    <source>
        <dbReference type="ARBA" id="ARBA00022692"/>
    </source>
</evidence>
<keyword evidence="6" id="KW-0573">Peptidoglycan synthesis</keyword>
<keyword evidence="7 10" id="KW-1133">Transmembrane helix</keyword>
<evidence type="ECO:0000259" key="11">
    <source>
        <dbReference type="Pfam" id="PF00905"/>
    </source>
</evidence>
<evidence type="ECO:0000259" key="12">
    <source>
        <dbReference type="Pfam" id="PF03717"/>
    </source>
</evidence>
<keyword evidence="13" id="KW-0121">Carboxypeptidase</keyword>
<dbReference type="InterPro" id="IPR050515">
    <property type="entry name" value="Beta-lactam/transpept"/>
</dbReference>
<evidence type="ECO:0000256" key="10">
    <source>
        <dbReference type="SAM" id="Phobius"/>
    </source>
</evidence>
<proteinExistence type="predicted"/>
<keyword evidence="4 10" id="KW-0812">Transmembrane</keyword>
<feature type="transmembrane region" description="Helical" evidence="10">
    <location>
        <begin position="12"/>
        <end position="33"/>
    </location>
</feature>
<comment type="caution">
    <text evidence="13">The sequence shown here is derived from an EMBL/GenBank/DDBJ whole genome shotgun (WGS) entry which is preliminary data.</text>
</comment>
<dbReference type="GO" id="GO:0071972">
    <property type="term" value="F:peptidoglycan L,D-transpeptidase activity"/>
    <property type="evidence" value="ECO:0007669"/>
    <property type="project" value="TreeGrafter"/>
</dbReference>
<evidence type="ECO:0000256" key="5">
    <source>
        <dbReference type="ARBA" id="ARBA00022960"/>
    </source>
</evidence>
<dbReference type="PANTHER" id="PTHR30627">
    <property type="entry name" value="PEPTIDOGLYCAN D,D-TRANSPEPTIDASE"/>
    <property type="match status" value="1"/>
</dbReference>
<dbReference type="GO" id="GO:0008360">
    <property type="term" value="P:regulation of cell shape"/>
    <property type="evidence" value="ECO:0007669"/>
    <property type="project" value="UniProtKB-KW"/>
</dbReference>
<organism evidence="13">
    <name type="scientific">bioreactor metagenome</name>
    <dbReference type="NCBI Taxonomy" id="1076179"/>
    <lineage>
        <taxon>unclassified sequences</taxon>
        <taxon>metagenomes</taxon>
        <taxon>ecological metagenomes</taxon>
    </lineage>
</organism>
<reference evidence="13" key="1">
    <citation type="submission" date="2019-08" db="EMBL/GenBank/DDBJ databases">
        <authorList>
            <person name="Kucharzyk K."/>
            <person name="Murdoch R.W."/>
            <person name="Higgins S."/>
            <person name="Loffler F."/>
        </authorList>
    </citation>
    <scope>NUCLEOTIDE SEQUENCE</scope>
</reference>
<dbReference type="InterPro" id="IPR005311">
    <property type="entry name" value="PBP_dimer"/>
</dbReference>
<dbReference type="Gene3D" id="3.30.1390.30">
    <property type="entry name" value="Penicillin-binding protein 2a, domain 3"/>
    <property type="match status" value="1"/>
</dbReference>